<dbReference type="EMBL" id="JASWJB010000248">
    <property type="protein sequence ID" value="KAK2592746.1"/>
    <property type="molecule type" value="Genomic_DNA"/>
</dbReference>
<accession>A0AAJ0CL48</accession>
<keyword evidence="3" id="KW-1185">Reference proteome</keyword>
<name>A0AAJ0CL48_9HYPO</name>
<dbReference type="AlphaFoldDB" id="A0AAJ0CL48"/>
<reference evidence="2" key="1">
    <citation type="submission" date="2023-06" db="EMBL/GenBank/DDBJ databases">
        <title>Conoideocrella luteorostrata (Hypocreales: Clavicipitaceae), a potential biocontrol fungus for elongate hemlock scale in United States Christmas tree production areas.</title>
        <authorList>
            <person name="Barrett H."/>
            <person name="Lovett B."/>
            <person name="Macias A.M."/>
            <person name="Stajich J.E."/>
            <person name="Kasson M.T."/>
        </authorList>
    </citation>
    <scope>NUCLEOTIDE SEQUENCE</scope>
    <source>
        <strain evidence="2">ARSEF 14590</strain>
    </source>
</reference>
<comment type="caution">
    <text evidence="2">The sequence shown here is derived from an EMBL/GenBank/DDBJ whole genome shotgun (WGS) entry which is preliminary data.</text>
</comment>
<dbReference type="PANTHER" id="PTHR28523:SF1">
    <property type="entry name" value="CYTOCHROME C OXIDASE ASSEMBLY FACTOR 1"/>
    <property type="match status" value="1"/>
</dbReference>
<organism evidence="2 3">
    <name type="scientific">Conoideocrella luteorostrata</name>
    <dbReference type="NCBI Taxonomy" id="1105319"/>
    <lineage>
        <taxon>Eukaryota</taxon>
        <taxon>Fungi</taxon>
        <taxon>Dikarya</taxon>
        <taxon>Ascomycota</taxon>
        <taxon>Pezizomycotina</taxon>
        <taxon>Sordariomycetes</taxon>
        <taxon>Hypocreomycetidae</taxon>
        <taxon>Hypocreales</taxon>
        <taxon>Clavicipitaceae</taxon>
        <taxon>Conoideocrella</taxon>
    </lineage>
</organism>
<feature type="region of interest" description="Disordered" evidence="1">
    <location>
        <begin position="47"/>
        <end position="83"/>
    </location>
</feature>
<feature type="region of interest" description="Disordered" evidence="1">
    <location>
        <begin position="1"/>
        <end position="28"/>
    </location>
</feature>
<evidence type="ECO:0000256" key="1">
    <source>
        <dbReference type="SAM" id="MobiDB-lite"/>
    </source>
</evidence>
<dbReference type="GO" id="GO:0033617">
    <property type="term" value="P:mitochondrial respiratory chain complex IV assembly"/>
    <property type="evidence" value="ECO:0007669"/>
    <property type="project" value="InterPro"/>
</dbReference>
<dbReference type="Proteomes" id="UP001251528">
    <property type="component" value="Unassembled WGS sequence"/>
</dbReference>
<evidence type="ECO:0000313" key="3">
    <source>
        <dbReference type="Proteomes" id="UP001251528"/>
    </source>
</evidence>
<dbReference type="GO" id="GO:0005743">
    <property type="term" value="C:mitochondrial inner membrane"/>
    <property type="evidence" value="ECO:0007669"/>
    <property type="project" value="TreeGrafter"/>
</dbReference>
<evidence type="ECO:0000313" key="2">
    <source>
        <dbReference type="EMBL" id="KAK2592746.1"/>
    </source>
</evidence>
<proteinExistence type="predicted"/>
<dbReference type="Pfam" id="PF08695">
    <property type="entry name" value="Coa1"/>
    <property type="match status" value="1"/>
</dbReference>
<gene>
    <name evidence="2" type="primary">COA1</name>
    <name evidence="2" type="ORF">QQS21_009550</name>
</gene>
<dbReference type="InterPro" id="IPR014807">
    <property type="entry name" value="Coa1"/>
</dbReference>
<protein>
    <submittedName>
        <fullName evidence="2">Cytochrome oxidase assembly protein 1</fullName>
    </submittedName>
</protein>
<sequence length="256" mass="29029">MWNHVHYHVEKPPTKKHAKPSPSSHHTPTAAMLSRLIQRRQPLPASLRHCCKPSSPSSSRTGNALQRRWITPAPKPGDGPLMTRRADRELPEISQVRFRWGRTLPIFLAIVTVCSISIFNYQKTSSPIVSSTLYALRTNAQARAILGDDIYFKHQIPWIRGQMNQMQGRINIYFTVRGTRGWATMRFTSHRPSSRSLFETTEWSLTTEDGTWVDLLEGGDPFKGLLGDDVVVPLEHGDVDDVHATRGFRQQGVLNK</sequence>
<dbReference type="PANTHER" id="PTHR28523">
    <property type="entry name" value="CYTOCHROME C OXIDASE ASSEMBLY FACTOR 1"/>
    <property type="match status" value="1"/>
</dbReference>
<feature type="compositionally biased region" description="Polar residues" evidence="1">
    <location>
        <begin position="54"/>
        <end position="64"/>
    </location>
</feature>
<dbReference type="InterPro" id="IPR042432">
    <property type="entry name" value="Coa1_fungi"/>
</dbReference>